<keyword evidence="2" id="KW-1185">Reference proteome</keyword>
<dbReference type="Proteomes" id="UP000265520">
    <property type="component" value="Unassembled WGS sequence"/>
</dbReference>
<sequence>EFDIAPPICSLMTMVVVLFGRLA</sequence>
<dbReference type="AlphaFoldDB" id="A0A392W6X3"/>
<evidence type="ECO:0000313" key="2">
    <source>
        <dbReference type="Proteomes" id="UP000265520"/>
    </source>
</evidence>
<organism evidence="1 2">
    <name type="scientific">Trifolium medium</name>
    <dbReference type="NCBI Taxonomy" id="97028"/>
    <lineage>
        <taxon>Eukaryota</taxon>
        <taxon>Viridiplantae</taxon>
        <taxon>Streptophyta</taxon>
        <taxon>Embryophyta</taxon>
        <taxon>Tracheophyta</taxon>
        <taxon>Spermatophyta</taxon>
        <taxon>Magnoliopsida</taxon>
        <taxon>eudicotyledons</taxon>
        <taxon>Gunneridae</taxon>
        <taxon>Pentapetalae</taxon>
        <taxon>rosids</taxon>
        <taxon>fabids</taxon>
        <taxon>Fabales</taxon>
        <taxon>Fabaceae</taxon>
        <taxon>Papilionoideae</taxon>
        <taxon>50 kb inversion clade</taxon>
        <taxon>NPAAA clade</taxon>
        <taxon>Hologalegina</taxon>
        <taxon>IRL clade</taxon>
        <taxon>Trifolieae</taxon>
        <taxon>Trifolium</taxon>
    </lineage>
</organism>
<reference evidence="1 2" key="1">
    <citation type="journal article" date="2018" name="Front. Plant Sci.">
        <title>Red Clover (Trifolium pratense) and Zigzag Clover (T. medium) - A Picture of Genomic Similarities and Differences.</title>
        <authorList>
            <person name="Dluhosova J."/>
            <person name="Istvanek J."/>
            <person name="Nedelnik J."/>
            <person name="Repkova J."/>
        </authorList>
    </citation>
    <scope>NUCLEOTIDE SEQUENCE [LARGE SCALE GENOMIC DNA]</scope>
    <source>
        <strain evidence="2">cv. 10/8</strain>
        <tissue evidence="1">Leaf</tissue>
    </source>
</reference>
<proteinExistence type="predicted"/>
<evidence type="ECO:0000313" key="1">
    <source>
        <dbReference type="EMBL" id="MCI94891.1"/>
    </source>
</evidence>
<name>A0A392W6X3_9FABA</name>
<protein>
    <submittedName>
        <fullName evidence="1">Uncharacterized protein</fullName>
    </submittedName>
</protein>
<feature type="non-terminal residue" evidence="1">
    <location>
        <position position="1"/>
    </location>
</feature>
<dbReference type="EMBL" id="LXQA011369499">
    <property type="protein sequence ID" value="MCI94891.1"/>
    <property type="molecule type" value="Genomic_DNA"/>
</dbReference>
<accession>A0A392W6X3</accession>
<comment type="caution">
    <text evidence="1">The sequence shown here is derived from an EMBL/GenBank/DDBJ whole genome shotgun (WGS) entry which is preliminary data.</text>
</comment>